<evidence type="ECO:0000313" key="3">
    <source>
        <dbReference type="Proteomes" id="UP001153069"/>
    </source>
</evidence>
<dbReference type="Proteomes" id="UP001153069">
    <property type="component" value="Unassembled WGS sequence"/>
</dbReference>
<sequence length="311" mass="34422">MAETLHNSKRKPNWLPKAPERSSIDDDCTGSITTVQISNVRQVTVRWMSGENRGGTDQDQLQDADAQQREVVRGRLNGIITALTETQRRSVLRTLQSNASNPGSLLPKPRFSEIFGRCLRAQANVDRLYDDCAADPEIFISVVSIQAQELLTALHRRQRARQLEVQRAKQRRMQEIAEGIGGIVQVIASNGDQVAHIVEALTYLAVDSTPLTFDDFEHFVQDAGAQSLASMRDSVEQFVEIFNRNLVESGEELTRLSAAIENRRLPGGPEAVGPAGDEVSDLSGKKATIQWTRDATILLLYCISCKIIADP</sequence>
<comment type="caution">
    <text evidence="2">The sequence shown here is derived from an EMBL/GenBank/DDBJ whole genome shotgun (WGS) entry which is preliminary data.</text>
</comment>
<evidence type="ECO:0000313" key="2">
    <source>
        <dbReference type="EMBL" id="CAB9525302.1"/>
    </source>
</evidence>
<dbReference type="EMBL" id="CAICTM010001656">
    <property type="protein sequence ID" value="CAB9525302.1"/>
    <property type="molecule type" value="Genomic_DNA"/>
</dbReference>
<organism evidence="2 3">
    <name type="scientific">Seminavis robusta</name>
    <dbReference type="NCBI Taxonomy" id="568900"/>
    <lineage>
        <taxon>Eukaryota</taxon>
        <taxon>Sar</taxon>
        <taxon>Stramenopiles</taxon>
        <taxon>Ochrophyta</taxon>
        <taxon>Bacillariophyta</taxon>
        <taxon>Bacillariophyceae</taxon>
        <taxon>Bacillariophycidae</taxon>
        <taxon>Naviculales</taxon>
        <taxon>Naviculaceae</taxon>
        <taxon>Seminavis</taxon>
    </lineage>
</organism>
<evidence type="ECO:0000256" key="1">
    <source>
        <dbReference type="SAM" id="MobiDB-lite"/>
    </source>
</evidence>
<name>A0A9N8EQB8_9STRA</name>
<gene>
    <name evidence="2" type="ORF">SEMRO_1658_G289120.1</name>
</gene>
<protein>
    <submittedName>
        <fullName evidence="2">Uncharacterized protein</fullName>
    </submittedName>
</protein>
<feature type="region of interest" description="Disordered" evidence="1">
    <location>
        <begin position="1"/>
        <end position="29"/>
    </location>
</feature>
<accession>A0A9N8EQB8</accession>
<proteinExistence type="predicted"/>
<keyword evidence="3" id="KW-1185">Reference proteome</keyword>
<dbReference type="AlphaFoldDB" id="A0A9N8EQB8"/>
<reference evidence="2" key="1">
    <citation type="submission" date="2020-06" db="EMBL/GenBank/DDBJ databases">
        <authorList>
            <consortium name="Plant Systems Biology data submission"/>
        </authorList>
    </citation>
    <scope>NUCLEOTIDE SEQUENCE</scope>
    <source>
        <strain evidence="2">D6</strain>
    </source>
</reference>